<comment type="subcellular location">
    <subcellularLocation>
        <location evidence="1">Cell membrane</location>
        <topology evidence="1">Multi-pass membrane protein</topology>
    </subcellularLocation>
</comment>
<organism evidence="9 10">
    <name type="scientific">Sporolactobacillus terrae</name>
    <dbReference type="NCBI Taxonomy" id="269673"/>
    <lineage>
        <taxon>Bacteria</taxon>
        <taxon>Bacillati</taxon>
        <taxon>Bacillota</taxon>
        <taxon>Bacilli</taxon>
        <taxon>Bacillales</taxon>
        <taxon>Sporolactobacillaceae</taxon>
        <taxon>Sporolactobacillus</taxon>
    </lineage>
</organism>
<feature type="transmembrane region" description="Helical" evidence="7">
    <location>
        <begin position="202"/>
        <end position="223"/>
    </location>
</feature>
<evidence type="ECO:0000256" key="5">
    <source>
        <dbReference type="ARBA" id="ARBA00022989"/>
    </source>
</evidence>
<dbReference type="GO" id="GO:0005886">
    <property type="term" value="C:plasma membrane"/>
    <property type="evidence" value="ECO:0007669"/>
    <property type="project" value="UniProtKB-SubCell"/>
</dbReference>
<gene>
    <name evidence="9" type="ORF">St703_18080</name>
</gene>
<feature type="transmembrane region" description="Helical" evidence="7">
    <location>
        <begin position="235"/>
        <end position="257"/>
    </location>
</feature>
<comment type="similarity">
    <text evidence="2">Belongs to the resistance-nodulation-cell division (RND) (TC 2.A.6) family. MmpL subfamily.</text>
</comment>
<evidence type="ECO:0000313" key="9">
    <source>
        <dbReference type="EMBL" id="BBN99103.1"/>
    </source>
</evidence>
<feature type="transmembrane region" description="Helical" evidence="7">
    <location>
        <begin position="1023"/>
        <end position="1051"/>
    </location>
</feature>
<keyword evidence="3" id="KW-1003">Cell membrane</keyword>
<dbReference type="Gene3D" id="1.20.1640.10">
    <property type="entry name" value="Multidrug efflux transporter AcrB transmembrane domain"/>
    <property type="match status" value="2"/>
</dbReference>
<reference evidence="9 10" key="1">
    <citation type="submission" date="2019-09" db="EMBL/GenBank/DDBJ databases">
        <title>Complete genome sequence of Sporolactobacillus terrae 70-3.</title>
        <authorList>
            <person name="Tanaka N."/>
            <person name="Shiwa Y."/>
            <person name="Fujita N."/>
            <person name="Tanasupawat S."/>
        </authorList>
    </citation>
    <scope>NUCLEOTIDE SEQUENCE [LARGE SCALE GENOMIC DNA]</scope>
    <source>
        <strain evidence="9 10">70-3</strain>
    </source>
</reference>
<feature type="transmembrane region" description="Helical" evidence="7">
    <location>
        <begin position="918"/>
        <end position="939"/>
    </location>
</feature>
<dbReference type="AlphaFoldDB" id="A0A5K7X390"/>
<dbReference type="PANTHER" id="PTHR33406:SF6">
    <property type="entry name" value="MEMBRANE PROTEIN YDGH-RELATED"/>
    <property type="match status" value="1"/>
</dbReference>
<dbReference type="Gene3D" id="1.10.287.950">
    <property type="entry name" value="Methyl-accepting chemotaxis protein"/>
    <property type="match status" value="2"/>
</dbReference>
<feature type="transmembrane region" description="Helical" evidence="7">
    <location>
        <begin position="350"/>
        <end position="375"/>
    </location>
</feature>
<evidence type="ECO:0000256" key="6">
    <source>
        <dbReference type="ARBA" id="ARBA00023136"/>
    </source>
</evidence>
<dbReference type="Proteomes" id="UP000326951">
    <property type="component" value="Chromosome"/>
</dbReference>
<feature type="transmembrane region" description="Helical" evidence="7">
    <location>
        <begin position="179"/>
        <end position="195"/>
    </location>
</feature>
<sequence>MKKVIKLRWVFLAIWIVGLAALILTQPNMNQLVRDKGGYALPNDYSSSVASRIEKQFSGDQNTTSYIAVFHSDQGLSTKQMDRIKETLQKIRADQKDLHINNVVDSFDQTDLKSQLVAKNNKTLMAVFQVENTNDVTVHQLRAKMDTQIKTDGVKTYLTGQELINDDMSTSAEAGLQKTEWITVVFILVVLLLVFRSLIAPFIPLVTVGISYVVAQSVVAFLIKYFDFPVSNFTQIFMVAIMFGIGTDYCILLMSRFKEELAKGKDKTRATQATFRTAGKTVLHSGIPVFIAFLSLVFVQFSLYRSAIAVGVGIIFLLLALFTLLPLFMSTLGKQLFWPMVGKIKEPKSPLWAGAGNLAFTRPLIALLIVAAFLVPPILTYNGQLSFNSPEELPDHYAAKEGFDVVSNDFGPGNISPATLYLKNDDNMKTTDYIALIERISTELKTDANVSKVMSISRPLGDRLKDIYVAKQSQALHSGLSDASDGLGTLQKSLNDTSKKIDASQPQLAAVQTGADKLQVGTNDTKKGVQDLQSALAKISDGIKKGSSGTSEIRTHVHDAQKQLTQLQTGQQQLQNGYQNVAQSLQTLSDQLGKFSTGSSAQPAIDTTQLKKTLGQIQSGLQAYAAAHPEAMRDPNFRTIAAGLQKLPDEMNQLQSSIQSEAAKQSQAAQGQISQLNKNIQALADGMNTLNAQSAKVSDGLSAFKSGLAQLDTGLAQLENGLNQASNGQAQVIASTPKITNALTQIASGQEKLKNGFSDVQNQMKDLSSGLSEGASGTNKIQSGLQSANKLVGSWAKVPYDQSGIYVPEQIFNNKDFKTALDQYMSSDGKITTLQVTMKEDPYTNKGIADLRNLKKELPSILKGTKLENAQVGVSGIASFNSDLKQLVSSDYQKAVTFVIIGVFIALVIVLRSLSMPIYLMASLLLTYFASMGFTELIFTKLFHFSGLTWTTQFFGFIVLVALGIDYSIFVMTRFNEYVNQAIKERMLLTLWHMGSVIFSAVLILSGTFAAMMPSGMLSLVEISTVVIIGLVLYAAILIPLFIPVMVKLLGRGNWWPFMERPKKSVPSDDSPSM</sequence>
<feature type="transmembrane region" description="Helical" evidence="7">
    <location>
        <begin position="892"/>
        <end position="911"/>
    </location>
</feature>
<feature type="domain" description="Membrane transport protein MMPL" evidence="8">
    <location>
        <begin position="46"/>
        <end position="363"/>
    </location>
</feature>
<dbReference type="Pfam" id="PF03176">
    <property type="entry name" value="MMPL"/>
    <property type="match status" value="2"/>
</dbReference>
<feature type="transmembrane region" description="Helical" evidence="7">
    <location>
        <begin position="307"/>
        <end position="329"/>
    </location>
</feature>
<feature type="transmembrane region" description="Helical" evidence="7">
    <location>
        <begin position="987"/>
        <end position="1011"/>
    </location>
</feature>
<keyword evidence="5 7" id="KW-1133">Transmembrane helix</keyword>
<feature type="transmembrane region" description="Helical" evidence="7">
    <location>
        <begin position="954"/>
        <end position="975"/>
    </location>
</feature>
<protein>
    <submittedName>
        <fullName evidence="9">Transporter</fullName>
    </submittedName>
</protein>
<evidence type="ECO:0000256" key="4">
    <source>
        <dbReference type="ARBA" id="ARBA00022692"/>
    </source>
</evidence>
<feature type="transmembrane region" description="Helical" evidence="7">
    <location>
        <begin position="278"/>
        <end position="301"/>
    </location>
</feature>
<evidence type="ECO:0000256" key="2">
    <source>
        <dbReference type="ARBA" id="ARBA00010157"/>
    </source>
</evidence>
<dbReference type="RefSeq" id="WP_152080521.1">
    <property type="nucleotide sequence ID" value="NZ_AP021853.1"/>
</dbReference>
<feature type="domain" description="Membrane transport protein MMPL" evidence="8">
    <location>
        <begin position="761"/>
        <end position="1065"/>
    </location>
</feature>
<dbReference type="SUPFAM" id="SSF82866">
    <property type="entry name" value="Multidrug efflux transporter AcrB transmembrane domain"/>
    <property type="match status" value="2"/>
</dbReference>
<evidence type="ECO:0000256" key="1">
    <source>
        <dbReference type="ARBA" id="ARBA00004651"/>
    </source>
</evidence>
<proteinExistence type="inferred from homology"/>
<dbReference type="InterPro" id="IPR004869">
    <property type="entry name" value="MMPL_dom"/>
</dbReference>
<evidence type="ECO:0000259" key="8">
    <source>
        <dbReference type="Pfam" id="PF03176"/>
    </source>
</evidence>
<keyword evidence="6 7" id="KW-0472">Membrane</keyword>
<evidence type="ECO:0000313" key="10">
    <source>
        <dbReference type="Proteomes" id="UP000326951"/>
    </source>
</evidence>
<evidence type="ECO:0000256" key="7">
    <source>
        <dbReference type="SAM" id="Phobius"/>
    </source>
</evidence>
<dbReference type="PANTHER" id="PTHR33406">
    <property type="entry name" value="MEMBRANE PROTEIN MJ1562-RELATED"/>
    <property type="match status" value="1"/>
</dbReference>
<accession>A0A5K7X390</accession>
<evidence type="ECO:0000256" key="3">
    <source>
        <dbReference type="ARBA" id="ARBA00022475"/>
    </source>
</evidence>
<name>A0A5K7X390_9BACL</name>
<dbReference type="InterPro" id="IPR050545">
    <property type="entry name" value="Mycobact_MmpL"/>
</dbReference>
<keyword evidence="4 7" id="KW-0812">Transmembrane</keyword>
<dbReference type="EMBL" id="AP021853">
    <property type="protein sequence ID" value="BBN99103.1"/>
    <property type="molecule type" value="Genomic_DNA"/>
</dbReference>